<dbReference type="InterPro" id="IPR023631">
    <property type="entry name" value="Amidase_dom"/>
</dbReference>
<evidence type="ECO:0000259" key="1">
    <source>
        <dbReference type="Pfam" id="PF01425"/>
    </source>
</evidence>
<dbReference type="KEGG" id="rhp:LPB142_02110"/>
<protein>
    <submittedName>
        <fullName evidence="2">Amidase</fullName>
    </submittedName>
</protein>
<dbReference type="Gene3D" id="3.90.1300.10">
    <property type="entry name" value="Amidase signature (AS) domain"/>
    <property type="match status" value="1"/>
</dbReference>
<dbReference type="PANTHER" id="PTHR11895:SF176">
    <property type="entry name" value="AMIDASE AMID-RELATED"/>
    <property type="match status" value="1"/>
</dbReference>
<dbReference type="EMBL" id="CP017781">
    <property type="protein sequence ID" value="AOZ68254.1"/>
    <property type="molecule type" value="Genomic_DNA"/>
</dbReference>
<organism evidence="2 3">
    <name type="scientific">Rhodobacter xanthinilyticus</name>
    <dbReference type="NCBI Taxonomy" id="1850250"/>
    <lineage>
        <taxon>Bacteria</taxon>
        <taxon>Pseudomonadati</taxon>
        <taxon>Pseudomonadota</taxon>
        <taxon>Alphaproteobacteria</taxon>
        <taxon>Rhodobacterales</taxon>
        <taxon>Rhodobacter group</taxon>
        <taxon>Rhodobacter</taxon>
    </lineage>
</organism>
<accession>A0A1D9M8R8</accession>
<proteinExistence type="predicted"/>
<dbReference type="Pfam" id="PF01425">
    <property type="entry name" value="Amidase"/>
    <property type="match status" value="1"/>
</dbReference>
<reference evidence="2 3" key="1">
    <citation type="submission" date="2016-10" db="EMBL/GenBank/DDBJ databases">
        <title>Rhodobacter sp. LPB0142, isolated from sea water.</title>
        <authorList>
            <person name="Kim E."/>
            <person name="Yi H."/>
        </authorList>
    </citation>
    <scope>NUCLEOTIDE SEQUENCE [LARGE SCALE GENOMIC DNA]</scope>
    <source>
        <strain evidence="2 3">LPB0142</strain>
    </source>
</reference>
<dbReference type="PANTHER" id="PTHR11895">
    <property type="entry name" value="TRANSAMIDASE"/>
    <property type="match status" value="1"/>
</dbReference>
<dbReference type="RefSeq" id="WP_071165366.1">
    <property type="nucleotide sequence ID" value="NZ_CP017781.1"/>
</dbReference>
<dbReference type="STRING" id="1850250.LPB142_02110"/>
<sequence>MDRFKSAAEQGRAIAAGKLCPVDMAEAYLEAAAGAPDVYARLTPKRARAEAMAARARARAGVRRGLLDGVALSWKDLFDSAGVATEAGSQLLEGRIPEEDAAVLAQATLAGTVCLGKTHMTELAFSGLGVNPMTATPPNAIVPHLAPGGSSSGAAVSVKRGLAAAAVGSDTGGSVRIPSAWNELVGLKTTHGRVSTQGVVPLCNRFDTVGPLARTVEDCAEVLAVLEGRPAPDLRGARLAGARLLVLEGLPFEGTREAPARGFEAAVERLGRGGARIERRALPMVRPAMDLSGILFAPEAYGIWKEVIEAAPEKMYPVILERFRGGAGILAADYVAAWEALAGYRAAWAEATAGYDAVLVPTSPILPPDARRLLTDPAYFASENLLALRNTRIGNIFGLCVLTLPTGEPMCGISLMGRPGGEAALLRLGQAAEAALG</sequence>
<dbReference type="InterPro" id="IPR000120">
    <property type="entry name" value="Amidase"/>
</dbReference>
<name>A0A1D9M8R8_9RHOB</name>
<dbReference type="AlphaFoldDB" id="A0A1D9M8R8"/>
<evidence type="ECO:0000313" key="3">
    <source>
        <dbReference type="Proteomes" id="UP000176562"/>
    </source>
</evidence>
<dbReference type="SUPFAM" id="SSF75304">
    <property type="entry name" value="Amidase signature (AS) enzymes"/>
    <property type="match status" value="1"/>
</dbReference>
<dbReference type="InterPro" id="IPR036928">
    <property type="entry name" value="AS_sf"/>
</dbReference>
<dbReference type="GO" id="GO:0003824">
    <property type="term" value="F:catalytic activity"/>
    <property type="evidence" value="ECO:0007669"/>
    <property type="project" value="InterPro"/>
</dbReference>
<evidence type="ECO:0000313" key="2">
    <source>
        <dbReference type="EMBL" id="AOZ68254.1"/>
    </source>
</evidence>
<dbReference type="Proteomes" id="UP000176562">
    <property type="component" value="Chromosome"/>
</dbReference>
<gene>
    <name evidence="2" type="ORF">LPB142_02110</name>
</gene>
<keyword evidence="3" id="KW-1185">Reference proteome</keyword>
<feature type="domain" description="Amidase" evidence="1">
    <location>
        <begin position="26"/>
        <end position="426"/>
    </location>
</feature>